<gene>
    <name evidence="1" type="ORF">C1645_21990</name>
</gene>
<proteinExistence type="predicted"/>
<dbReference type="EMBL" id="QKYT01001077">
    <property type="protein sequence ID" value="RIA79983.1"/>
    <property type="molecule type" value="Genomic_DNA"/>
</dbReference>
<protein>
    <submittedName>
        <fullName evidence="1">Uncharacterized protein</fullName>
    </submittedName>
</protein>
<comment type="caution">
    <text evidence="1">The sequence shown here is derived from an EMBL/GenBank/DDBJ whole genome shotgun (WGS) entry which is preliminary data.</text>
</comment>
<dbReference type="STRING" id="658196.A0A397S0M5"/>
<dbReference type="Proteomes" id="UP000265703">
    <property type="component" value="Unassembled WGS sequence"/>
</dbReference>
<sequence length="58" mass="6450">MFLTNKLFNEKLCNGSIGIVTKLIDEDNIEVVFSIDSGINQIIVKKMTAYFELNGAPV</sequence>
<dbReference type="AlphaFoldDB" id="A0A397S0M5"/>
<reference evidence="1 2" key="1">
    <citation type="submission" date="2018-06" db="EMBL/GenBank/DDBJ databases">
        <title>Comparative genomics reveals the genomic features of Rhizophagus irregularis, R. cerebriforme, R. diaphanum and Gigaspora rosea, and their symbiotic lifestyle signature.</title>
        <authorList>
            <person name="Morin E."/>
            <person name="San Clemente H."/>
            <person name="Chen E.C.H."/>
            <person name="De La Providencia I."/>
            <person name="Hainaut M."/>
            <person name="Kuo A."/>
            <person name="Kohler A."/>
            <person name="Murat C."/>
            <person name="Tang N."/>
            <person name="Roy S."/>
            <person name="Loubradou J."/>
            <person name="Henrissat B."/>
            <person name="Grigoriev I.V."/>
            <person name="Corradi N."/>
            <person name="Roux C."/>
            <person name="Martin F.M."/>
        </authorList>
    </citation>
    <scope>NUCLEOTIDE SEQUENCE [LARGE SCALE GENOMIC DNA]</scope>
    <source>
        <strain evidence="1 2">DAOM 227022</strain>
    </source>
</reference>
<evidence type="ECO:0000313" key="2">
    <source>
        <dbReference type="Proteomes" id="UP000265703"/>
    </source>
</evidence>
<keyword evidence="2" id="KW-1185">Reference proteome</keyword>
<evidence type="ECO:0000313" key="1">
    <source>
        <dbReference type="EMBL" id="RIA79983.1"/>
    </source>
</evidence>
<organism evidence="1 2">
    <name type="scientific">Glomus cerebriforme</name>
    <dbReference type="NCBI Taxonomy" id="658196"/>
    <lineage>
        <taxon>Eukaryota</taxon>
        <taxon>Fungi</taxon>
        <taxon>Fungi incertae sedis</taxon>
        <taxon>Mucoromycota</taxon>
        <taxon>Glomeromycotina</taxon>
        <taxon>Glomeromycetes</taxon>
        <taxon>Glomerales</taxon>
        <taxon>Glomeraceae</taxon>
        <taxon>Glomus</taxon>
    </lineage>
</organism>
<name>A0A397S0M5_9GLOM</name>
<accession>A0A397S0M5</accession>
<dbReference type="OrthoDB" id="2430302at2759"/>